<feature type="signal peptide" evidence="1">
    <location>
        <begin position="1"/>
        <end position="23"/>
    </location>
</feature>
<name>A0ABU7XI81_9HYPH</name>
<dbReference type="InterPro" id="IPR012347">
    <property type="entry name" value="Ferritin-like"/>
</dbReference>
<dbReference type="PANTHER" id="PTHR38593:SF1">
    <property type="entry name" value="BLR2558 PROTEIN"/>
    <property type="match status" value="1"/>
</dbReference>
<evidence type="ECO:0000313" key="3">
    <source>
        <dbReference type="EMBL" id="MEF3366742.1"/>
    </source>
</evidence>
<evidence type="ECO:0000256" key="1">
    <source>
        <dbReference type="SAM" id="SignalP"/>
    </source>
</evidence>
<dbReference type="RefSeq" id="WP_332081762.1">
    <property type="nucleotide sequence ID" value="NZ_JAZHYN010000023.1"/>
</dbReference>
<accession>A0ABU7XI81</accession>
<keyword evidence="1" id="KW-0732">Signal</keyword>
<feature type="domain" description="DUF4142" evidence="2">
    <location>
        <begin position="28"/>
        <end position="169"/>
    </location>
</feature>
<dbReference type="InterPro" id="IPR025419">
    <property type="entry name" value="DUF4142"/>
</dbReference>
<dbReference type="Gene3D" id="1.20.1260.10">
    <property type="match status" value="1"/>
</dbReference>
<feature type="chain" id="PRO_5045058346" evidence="1">
    <location>
        <begin position="24"/>
        <end position="187"/>
    </location>
</feature>
<organism evidence="3 4">
    <name type="scientific">Methylocystis borbori</name>
    <dbReference type="NCBI Taxonomy" id="3118750"/>
    <lineage>
        <taxon>Bacteria</taxon>
        <taxon>Pseudomonadati</taxon>
        <taxon>Pseudomonadota</taxon>
        <taxon>Alphaproteobacteria</taxon>
        <taxon>Hyphomicrobiales</taxon>
        <taxon>Methylocystaceae</taxon>
        <taxon>Methylocystis</taxon>
    </lineage>
</organism>
<keyword evidence="4" id="KW-1185">Reference proteome</keyword>
<protein>
    <submittedName>
        <fullName evidence="3">DUF4142 domain-containing protein</fullName>
    </submittedName>
</protein>
<proteinExistence type="predicted"/>
<comment type="caution">
    <text evidence="3">The sequence shown here is derived from an EMBL/GenBank/DDBJ whole genome shotgun (WGS) entry which is preliminary data.</text>
</comment>
<dbReference type="EMBL" id="JAZHYN010000023">
    <property type="protein sequence ID" value="MEF3366742.1"/>
    <property type="molecule type" value="Genomic_DNA"/>
</dbReference>
<dbReference type="Proteomes" id="UP001350748">
    <property type="component" value="Unassembled WGS sequence"/>
</dbReference>
<dbReference type="PANTHER" id="PTHR38593">
    <property type="entry name" value="BLR2558 PROTEIN"/>
    <property type="match status" value="1"/>
</dbReference>
<evidence type="ECO:0000313" key="4">
    <source>
        <dbReference type="Proteomes" id="UP001350748"/>
    </source>
</evidence>
<gene>
    <name evidence="3" type="ORF">V3H18_09375</name>
</gene>
<sequence length="187" mass="20137">MKTIAIAGVAAALTLAAAPFARAAEAPTDPQIAHIAYTAGTVDIGYAEIALQRSKNKAVREFAAEMVKDHKAVNDKALALVKKLGVTPEDNETSQTLAKQAAEKRAELTQLSGPAFDRAYAENEVAYHSFVNNAVDKQLIPSANNQELKGLLKVGLKIFQGHQQHAENMVQKLGKMTRAWKSTASQE</sequence>
<dbReference type="Pfam" id="PF13628">
    <property type="entry name" value="DUF4142"/>
    <property type="match status" value="1"/>
</dbReference>
<evidence type="ECO:0000259" key="2">
    <source>
        <dbReference type="Pfam" id="PF13628"/>
    </source>
</evidence>
<reference evidence="3 4" key="1">
    <citation type="submission" date="2024-02" db="EMBL/GenBank/DDBJ databases">
        <authorList>
            <person name="Grouzdev D."/>
        </authorList>
    </citation>
    <scope>NUCLEOTIDE SEQUENCE [LARGE SCALE GENOMIC DNA]</scope>
    <source>
        <strain evidence="3 4">9N</strain>
    </source>
</reference>